<dbReference type="PANTHER" id="PTHR46345:SF5">
    <property type="entry name" value="INVERTED FORMIN-2"/>
    <property type="match status" value="1"/>
</dbReference>
<feature type="compositionally biased region" description="Polar residues" evidence="1">
    <location>
        <begin position="408"/>
        <end position="457"/>
    </location>
</feature>
<feature type="compositionally biased region" description="Basic and acidic residues" evidence="1">
    <location>
        <begin position="14"/>
        <end position="25"/>
    </location>
</feature>
<evidence type="ECO:0000313" key="4">
    <source>
        <dbReference type="Proteomes" id="UP001162483"/>
    </source>
</evidence>
<feature type="compositionally biased region" description="Basic and acidic residues" evidence="1">
    <location>
        <begin position="253"/>
        <end position="263"/>
    </location>
</feature>
<feature type="domain" description="WH2" evidence="2">
    <location>
        <begin position="62"/>
        <end position="77"/>
    </location>
</feature>
<evidence type="ECO:0000313" key="3">
    <source>
        <dbReference type="EMBL" id="CAI9541835.1"/>
    </source>
</evidence>
<organism evidence="3 4">
    <name type="scientific">Staurois parvus</name>
    <dbReference type="NCBI Taxonomy" id="386267"/>
    <lineage>
        <taxon>Eukaryota</taxon>
        <taxon>Metazoa</taxon>
        <taxon>Chordata</taxon>
        <taxon>Craniata</taxon>
        <taxon>Vertebrata</taxon>
        <taxon>Euteleostomi</taxon>
        <taxon>Amphibia</taxon>
        <taxon>Batrachia</taxon>
        <taxon>Anura</taxon>
        <taxon>Neobatrachia</taxon>
        <taxon>Ranoidea</taxon>
        <taxon>Ranidae</taxon>
        <taxon>Staurois</taxon>
    </lineage>
</organism>
<evidence type="ECO:0000259" key="2">
    <source>
        <dbReference type="PROSITE" id="PS51082"/>
    </source>
</evidence>
<feature type="region of interest" description="Disordered" evidence="1">
    <location>
        <begin position="324"/>
        <end position="482"/>
    </location>
</feature>
<gene>
    <name evidence="3" type="ORF">SPARVUS_LOCUS1991606</name>
</gene>
<evidence type="ECO:0000256" key="1">
    <source>
        <dbReference type="SAM" id="MobiDB-lite"/>
    </source>
</evidence>
<feature type="compositionally biased region" description="Polar residues" evidence="1">
    <location>
        <begin position="119"/>
        <end position="137"/>
    </location>
</feature>
<feature type="region of interest" description="Disordered" evidence="1">
    <location>
        <begin position="14"/>
        <end position="49"/>
    </location>
</feature>
<dbReference type="PANTHER" id="PTHR46345">
    <property type="entry name" value="INVERTED FORMIN-2"/>
    <property type="match status" value="1"/>
</dbReference>
<sequence>MKTFRDLFLKAKKDNKDRKEQAAKAEKRKKQLEEEEAKRQKGENGKIIRKGAAKLEEGCIIDALLADIKKGFQLRKTAKSKPESDGALKASTNDLRTKPPTELGKPVLLSNGDAKETTNDSPSTSVVEGVSKSSLPTDKSEDKNIACDVEPKGHVKVEEPLCPPNQDTKSCLENTDDIQSVVLGPATDLTNDAELEKESLPGSVQVQSCEAVIPKNTSTVRCHEDATLNSQKPTQTDVLSPESACASETSHCQSDEVDSKNIDVRNNNIQSAETDMCNKGLSHDQIDSSVNTSFGWPTSVVDGPSNNNSADVPSMEDKLVADGMLPTQDQSPSSLEEENNGNVFLNSHLAEEVSMTEVGSANEKDDSVEVSPPAQDEDTANIPTLSLNNANTNVCSNEKNGPSGVPSPDQTNGTQVHNNGSPDASTNDSLDIVSQTKENLLTDDSVNKSSESATHVQTSDDCKVKKGSSKNKKKKRNSKSSE</sequence>
<comment type="caution">
    <text evidence="3">The sequence shown here is derived from an EMBL/GenBank/DDBJ whole genome shotgun (WGS) entry which is preliminary data.</text>
</comment>
<feature type="region of interest" description="Disordered" evidence="1">
    <location>
        <begin position="75"/>
        <end position="145"/>
    </location>
</feature>
<dbReference type="EMBL" id="CATNWA010002031">
    <property type="protein sequence ID" value="CAI9541835.1"/>
    <property type="molecule type" value="Genomic_DNA"/>
</dbReference>
<feature type="non-terminal residue" evidence="3">
    <location>
        <position position="482"/>
    </location>
</feature>
<reference evidence="3" key="1">
    <citation type="submission" date="2023-05" db="EMBL/GenBank/DDBJ databases">
        <authorList>
            <person name="Stuckert A."/>
        </authorList>
    </citation>
    <scope>NUCLEOTIDE SEQUENCE</scope>
</reference>
<feature type="compositionally biased region" description="Polar residues" evidence="1">
    <location>
        <begin position="327"/>
        <end position="345"/>
    </location>
</feature>
<feature type="compositionally biased region" description="Basic and acidic residues" evidence="1">
    <location>
        <begin position="36"/>
        <end position="46"/>
    </location>
</feature>
<name>A0ABN9B3R3_9NEOB</name>
<protein>
    <recommendedName>
        <fullName evidence="2">WH2 domain-containing protein</fullName>
    </recommendedName>
</protein>
<dbReference type="Pfam" id="PF02205">
    <property type="entry name" value="WH2"/>
    <property type="match status" value="1"/>
</dbReference>
<feature type="compositionally biased region" description="Polar residues" evidence="1">
    <location>
        <begin position="381"/>
        <end position="400"/>
    </location>
</feature>
<keyword evidence="4" id="KW-1185">Reference proteome</keyword>
<feature type="region of interest" description="Disordered" evidence="1">
    <location>
        <begin position="231"/>
        <end position="263"/>
    </location>
</feature>
<dbReference type="InterPro" id="IPR003124">
    <property type="entry name" value="WH2_dom"/>
</dbReference>
<feature type="compositionally biased region" description="Basic residues" evidence="1">
    <location>
        <begin position="465"/>
        <end position="482"/>
    </location>
</feature>
<dbReference type="PROSITE" id="PS51082">
    <property type="entry name" value="WH2"/>
    <property type="match status" value="1"/>
</dbReference>
<proteinExistence type="predicted"/>
<accession>A0ABN9B3R3</accession>
<dbReference type="Proteomes" id="UP001162483">
    <property type="component" value="Unassembled WGS sequence"/>
</dbReference>